<keyword evidence="1" id="KW-0812">Transmembrane</keyword>
<evidence type="ECO:0000256" key="1">
    <source>
        <dbReference type="SAM" id="Phobius"/>
    </source>
</evidence>
<dbReference type="EMBL" id="AGDW01000001">
    <property type="protein sequence ID" value="EMB34590.1"/>
    <property type="molecule type" value="Genomic_DNA"/>
</dbReference>
<dbReference type="InterPro" id="IPR007039">
    <property type="entry name" value="TrbC/VirB2"/>
</dbReference>
<evidence type="ECO:0008006" key="4">
    <source>
        <dbReference type="Google" id="ProtNLM"/>
    </source>
</evidence>
<dbReference type="PATRIC" id="fig|999431.4.peg.131"/>
<keyword evidence="1" id="KW-1133">Transmembrane helix</keyword>
<feature type="transmembrane region" description="Helical" evidence="1">
    <location>
        <begin position="76"/>
        <end position="97"/>
    </location>
</feature>
<dbReference type="Pfam" id="PF04956">
    <property type="entry name" value="TrbC"/>
    <property type="match status" value="1"/>
</dbReference>
<dbReference type="RefSeq" id="WP_002686850.1">
    <property type="nucleotide sequence ID" value="NZ_CM001794.1"/>
</dbReference>
<feature type="transmembrane region" description="Helical" evidence="1">
    <location>
        <begin position="46"/>
        <end position="64"/>
    </location>
</feature>
<reference evidence="3" key="1">
    <citation type="submission" date="2012-01" db="EMBL/GenBank/DDBJ databases">
        <title>The Genome Sequence of Treponema denticola H1-T.</title>
        <authorList>
            <consortium name="The Broad Institute Genome Sequencing Platform"/>
            <person name="Earl A."/>
            <person name="Ward D."/>
            <person name="Feldgarden M."/>
            <person name="Gevers D."/>
            <person name="Blanton J.M."/>
            <person name="Fenno C.J."/>
            <person name="Baranova O.V."/>
            <person name="Mathney J."/>
            <person name="Dewhirst F.E."/>
            <person name="Izard J."/>
            <person name="Young S.K."/>
            <person name="Zeng Q."/>
            <person name="Gargeya S."/>
            <person name="Fitzgerald M."/>
            <person name="Haas B."/>
            <person name="Abouelleil A."/>
            <person name="Alvarado L."/>
            <person name="Arachchi H.M."/>
            <person name="Berlin A."/>
            <person name="Chapman S.B."/>
            <person name="Gearin G."/>
            <person name="Goldberg J."/>
            <person name="Griggs A."/>
            <person name="Gujja S."/>
            <person name="Hansen M."/>
            <person name="Heiman D."/>
            <person name="Howarth C."/>
            <person name="Larimer J."/>
            <person name="Lui A."/>
            <person name="MacDonald P.J.P."/>
            <person name="McCowen C."/>
            <person name="Montmayeur A."/>
            <person name="Murphy C."/>
            <person name="Neiman D."/>
            <person name="Pearson M."/>
            <person name="Priest M."/>
            <person name="Roberts A."/>
            <person name="Saif S."/>
            <person name="Shea T."/>
            <person name="Sisk P."/>
            <person name="Stolte C."/>
            <person name="Sykes S."/>
            <person name="Wortman J."/>
            <person name="Nusbaum C."/>
            <person name="Birren B."/>
        </authorList>
    </citation>
    <scope>NUCLEOTIDE SEQUENCE [LARGE SCALE GENOMIC DNA]</scope>
    <source>
        <strain evidence="3">H1-T</strain>
    </source>
</reference>
<name>M2BZC8_TREDN</name>
<gene>
    <name evidence="3" type="ORF">HMPREF9725_00129</name>
</gene>
<feature type="chain" id="PRO_5004021528" description="Conjugal transfer protein TrbC" evidence="2">
    <location>
        <begin position="23"/>
        <end position="116"/>
    </location>
</feature>
<organism evidence="3">
    <name type="scientific">Treponema denticola H1-T</name>
    <dbReference type="NCBI Taxonomy" id="999431"/>
    <lineage>
        <taxon>Bacteria</taxon>
        <taxon>Pseudomonadati</taxon>
        <taxon>Spirochaetota</taxon>
        <taxon>Spirochaetia</taxon>
        <taxon>Spirochaetales</taxon>
        <taxon>Treponemataceae</taxon>
        <taxon>Treponema</taxon>
    </lineage>
</organism>
<dbReference type="HOGENOM" id="CLU_2095811_0_0_12"/>
<dbReference type="Proteomes" id="UP000011708">
    <property type="component" value="Chromosome"/>
</dbReference>
<dbReference type="AlphaFoldDB" id="M2BZC8"/>
<evidence type="ECO:0000256" key="2">
    <source>
        <dbReference type="SAM" id="SignalP"/>
    </source>
</evidence>
<protein>
    <recommendedName>
        <fullName evidence="4">Conjugal transfer protein TrbC</fullName>
    </recommendedName>
</protein>
<keyword evidence="2" id="KW-0732">Signal</keyword>
<sequence>MQKKKIVLILCMIFFVCVSAFAQKQGSIGKLDEWAQTLVNLLTATWLKAICIIALVGICIGMIVAGRNEPGLIKKFIPWLIGTIVLLSAADIVKYFFTGAEFNISLLTNQLKLFLG</sequence>
<accession>M2BZC8</accession>
<feature type="signal peptide" evidence="2">
    <location>
        <begin position="1"/>
        <end position="22"/>
    </location>
</feature>
<comment type="caution">
    <text evidence="3">The sequence shown here is derived from an EMBL/GenBank/DDBJ whole genome shotgun (WGS) entry which is preliminary data.</text>
</comment>
<keyword evidence="1" id="KW-0472">Membrane</keyword>
<proteinExistence type="predicted"/>
<evidence type="ECO:0000313" key="3">
    <source>
        <dbReference type="EMBL" id="EMB34590.1"/>
    </source>
</evidence>